<feature type="compositionally biased region" description="Polar residues" evidence="4">
    <location>
        <begin position="1"/>
        <end position="15"/>
    </location>
</feature>
<dbReference type="AlphaFoldDB" id="A0A345XYU4"/>
<protein>
    <recommendedName>
        <fullName evidence="3">Trehalose 6-phosphate phosphatase</fullName>
        <ecNumber evidence="3">3.1.3.12</ecNumber>
    </recommendedName>
</protein>
<evidence type="ECO:0000256" key="1">
    <source>
        <dbReference type="ARBA" id="ARBA00022801"/>
    </source>
</evidence>
<sequence length="329" mass="32962">MATSFSCTSRTQGPSTAAVRSGGPPARPGPTPGTSAGRDGLGALLARPARAVVAVDFDGTLAPIVPDPAQARAHPGAAPALARLAPRLAAVVVVTGRPAELAVRYAGLADDPARPNPDVPHLVVLGAYGAERWDAASGEVRLPDPHPGVEAVRDVLPGLIEDVLPAGDTGVHVEDKGRALAVHTRRAADPAAAFEGLREPLEALAARHGLVVEPGRLVLELRPPGMDKGVALREFVRETGASTVLYAGDDLGDLAAYAYVDSLRAEGGHGVLVCSGSDEVTELAERADLVVDGPSGVVELLDGLAGALAAGTGTGAATATGAAGPEAGA</sequence>
<comment type="catalytic activity">
    <reaction evidence="3">
        <text>alpha,alpha-trehalose 6-phosphate + H2O = alpha,alpha-trehalose + phosphate</text>
        <dbReference type="Rhea" id="RHEA:23420"/>
        <dbReference type="ChEBI" id="CHEBI:15377"/>
        <dbReference type="ChEBI" id="CHEBI:16551"/>
        <dbReference type="ChEBI" id="CHEBI:43474"/>
        <dbReference type="ChEBI" id="CHEBI:58429"/>
        <dbReference type="EC" id="3.1.3.12"/>
    </reaction>
</comment>
<dbReference type="InterPro" id="IPR036412">
    <property type="entry name" value="HAD-like_sf"/>
</dbReference>
<dbReference type="InterPro" id="IPR003337">
    <property type="entry name" value="Trehalose_PPase"/>
</dbReference>
<dbReference type="GO" id="GO:0046872">
    <property type="term" value="F:metal ion binding"/>
    <property type="evidence" value="ECO:0007669"/>
    <property type="project" value="UniProtKB-KW"/>
</dbReference>
<accession>A0A345XYU4</accession>
<dbReference type="Gene3D" id="3.30.70.1020">
    <property type="entry name" value="Trehalose-6-phosphate phosphatase related protein, domain 2"/>
    <property type="match status" value="1"/>
</dbReference>
<dbReference type="Proteomes" id="UP000254425">
    <property type="component" value="Chromosome"/>
</dbReference>
<comment type="cofactor">
    <cofactor evidence="3">
        <name>Mg(2+)</name>
        <dbReference type="ChEBI" id="CHEBI:18420"/>
    </cofactor>
</comment>
<evidence type="ECO:0000256" key="2">
    <source>
        <dbReference type="ARBA" id="ARBA00024179"/>
    </source>
</evidence>
<dbReference type="UniPathway" id="UPA00299"/>
<dbReference type="GO" id="GO:0005992">
    <property type="term" value="P:trehalose biosynthetic process"/>
    <property type="evidence" value="ECO:0007669"/>
    <property type="project" value="UniProtKB-UniPathway"/>
</dbReference>
<organism evidence="5 6">
    <name type="scientific">Streptomyces armeniacus</name>
    <dbReference type="NCBI Taxonomy" id="83291"/>
    <lineage>
        <taxon>Bacteria</taxon>
        <taxon>Bacillati</taxon>
        <taxon>Actinomycetota</taxon>
        <taxon>Actinomycetes</taxon>
        <taxon>Kitasatosporales</taxon>
        <taxon>Streptomycetaceae</taxon>
        <taxon>Streptomyces</taxon>
    </lineage>
</organism>
<dbReference type="InterPro" id="IPR044651">
    <property type="entry name" value="OTSB-like"/>
</dbReference>
<dbReference type="NCBIfam" id="TIGR00685">
    <property type="entry name" value="T6PP"/>
    <property type="match status" value="1"/>
</dbReference>
<keyword evidence="3" id="KW-0460">Magnesium</keyword>
<dbReference type="EMBL" id="CP031320">
    <property type="protein sequence ID" value="AXK36810.1"/>
    <property type="molecule type" value="Genomic_DNA"/>
</dbReference>
<proteinExistence type="inferred from homology"/>
<dbReference type="Pfam" id="PF02358">
    <property type="entry name" value="Trehalose_PPase"/>
    <property type="match status" value="1"/>
</dbReference>
<evidence type="ECO:0000313" key="6">
    <source>
        <dbReference type="Proteomes" id="UP000254425"/>
    </source>
</evidence>
<name>A0A345XYU4_9ACTN</name>
<reference evidence="5 6" key="1">
    <citation type="submission" date="2018-07" db="EMBL/GenBank/DDBJ databases">
        <title>Draft genome of the type strain Streptomyces armeniacus ATCC 15676.</title>
        <authorList>
            <person name="Labana P."/>
            <person name="Gosse J.T."/>
            <person name="Boddy C.N."/>
        </authorList>
    </citation>
    <scope>NUCLEOTIDE SEQUENCE [LARGE SCALE GENOMIC DNA]</scope>
    <source>
        <strain evidence="5 6">ATCC 15676</strain>
    </source>
</reference>
<keyword evidence="6" id="KW-1185">Reference proteome</keyword>
<keyword evidence="1 3" id="KW-0378">Hydrolase</keyword>
<evidence type="ECO:0000256" key="4">
    <source>
        <dbReference type="SAM" id="MobiDB-lite"/>
    </source>
</evidence>
<feature type="region of interest" description="Disordered" evidence="4">
    <location>
        <begin position="1"/>
        <end position="40"/>
    </location>
</feature>
<dbReference type="GO" id="GO:0004805">
    <property type="term" value="F:trehalose-phosphatase activity"/>
    <property type="evidence" value="ECO:0007669"/>
    <property type="project" value="UniProtKB-EC"/>
</dbReference>
<comment type="similarity">
    <text evidence="3">Belongs to the trehalose phosphatase family.</text>
</comment>
<dbReference type="PANTHER" id="PTHR43768:SF3">
    <property type="entry name" value="TREHALOSE 6-PHOSPHATE PHOSPHATASE"/>
    <property type="match status" value="1"/>
</dbReference>
<evidence type="ECO:0000313" key="5">
    <source>
        <dbReference type="EMBL" id="AXK36810.1"/>
    </source>
</evidence>
<comment type="pathway">
    <text evidence="3">Glycan biosynthesis; trehalose biosynthesis.</text>
</comment>
<dbReference type="Gene3D" id="3.40.50.1000">
    <property type="entry name" value="HAD superfamily/HAD-like"/>
    <property type="match status" value="1"/>
</dbReference>
<dbReference type="EC" id="3.1.3.12" evidence="3"/>
<dbReference type="PANTHER" id="PTHR43768">
    <property type="entry name" value="TREHALOSE 6-PHOSPHATE PHOSPHATASE"/>
    <property type="match status" value="1"/>
</dbReference>
<keyword evidence="3" id="KW-0479">Metal-binding</keyword>
<dbReference type="InterPro" id="IPR023214">
    <property type="entry name" value="HAD_sf"/>
</dbReference>
<comment type="function">
    <text evidence="2 3">Removes the phosphate from trehalose 6-phosphate to produce free trehalose.</text>
</comment>
<dbReference type="SUPFAM" id="SSF56784">
    <property type="entry name" value="HAD-like"/>
    <property type="match status" value="1"/>
</dbReference>
<dbReference type="KEGG" id="sarm:DVA86_33965"/>
<evidence type="ECO:0000256" key="3">
    <source>
        <dbReference type="RuleBase" id="RU361117"/>
    </source>
</evidence>
<gene>
    <name evidence="5" type="primary">otsB</name>
    <name evidence="5" type="ORF">DVA86_33965</name>
</gene>